<dbReference type="InterPro" id="IPR041232">
    <property type="entry name" value="NPL"/>
</dbReference>
<dbReference type="OrthoDB" id="1902587at2759"/>
<dbReference type="PANTHER" id="PTHR43811">
    <property type="entry name" value="FKBP-TYPE PEPTIDYL-PROLYL CIS-TRANS ISOMERASE FKPA"/>
    <property type="match status" value="1"/>
</dbReference>
<sequence>MAFWGVLVKPGTPYTLQHDGAPKRLRISQATLGEGSWYSKSRSIVRCSVGSKPPVYICALSIKDVYSHQLDLEFEESEDIVFSVSGVRGVYLTGYYLNSNPNTAITTTTGSDDPHKPLLRGLEDIEEANNELPSHNSEGNKRALNHGLIDDCTVNFLPTLDEPPSIEGIVELTDGKEMDSGDFDVHKVVNNVVTEQETKSSDLQKEEMIDEKTERIVYQISISTMPNTSLPPGNVCKLKEKKSEESMIHDTIPKCNQDKVVDYSDCETLKDQGYVSASWTSDEPHCALAPSAVDGLQHVQKEQNKGKERSKEFKIMECDVRNTLDKMPSESDVNIVAMDQDPRFSCATVGDVSTRGHSHLKKRKKKANCDLDNDKRTCHNQLDKCMEQDPDDSLPDYSQCIPNERKNAMSCSQLSAFIQQVQEVVVPSIETGYSKELKKTKQQQQGNGRKNSQIKNEVTAHAVKEKQAGDVDDNQCVIYAINDSARSDNNRIHSDGLVENPIHNNRSSTADNQVQDVVELSKVFEARHSNKPKKKKVKELKNPLTEKSATILNKCMQNQAEYKDGGQCGNSDRNECARYKTTNVIANERANVPDDDQSNTADHQVQDVSVLSMVFEAGHSNKPKKKKRKGLENPLTEKSATILNKYMENQVEDEDGGHCGNYDHTECARYKTTNVIANEPAKYDDRERADTSIAAVKSHSVSKKTKPAKTKQDGDKKRCGWNGT</sequence>
<reference evidence="8" key="2">
    <citation type="journal article" date="2018" name="BMC Genomics">
        <title>A manually annotated Actinidia chinensis var. chinensis (kiwifruit) genome highlights the challenges associated with draft genomes and gene prediction in plants.</title>
        <authorList>
            <person name="Pilkington S.M."/>
            <person name="Crowhurst R."/>
            <person name="Hilario E."/>
            <person name="Nardozza S."/>
            <person name="Fraser L."/>
            <person name="Peng Y."/>
            <person name="Gunaseelan K."/>
            <person name="Simpson R."/>
            <person name="Tahir J."/>
            <person name="Deroles S.C."/>
            <person name="Templeton K."/>
            <person name="Luo Z."/>
            <person name="Davy M."/>
            <person name="Cheng C."/>
            <person name="McNeilage M."/>
            <person name="Scaglione D."/>
            <person name="Liu Y."/>
            <person name="Zhang Q."/>
            <person name="Datson P."/>
            <person name="De Silva N."/>
            <person name="Gardiner S.E."/>
            <person name="Bassett H."/>
            <person name="Chagne D."/>
            <person name="McCallum J."/>
            <person name="Dzierzon H."/>
            <person name="Deng C."/>
            <person name="Wang Y.Y."/>
            <person name="Barron L."/>
            <person name="Manako K."/>
            <person name="Bowen J."/>
            <person name="Foster T.M."/>
            <person name="Erridge Z.A."/>
            <person name="Tiffin H."/>
            <person name="Waite C.N."/>
            <person name="Davies K.M."/>
            <person name="Grierson E.P."/>
            <person name="Laing W.A."/>
            <person name="Kirk R."/>
            <person name="Chen X."/>
            <person name="Wood M."/>
            <person name="Montefiori M."/>
            <person name="Brummell D.A."/>
            <person name="Schwinn K.E."/>
            <person name="Catanach A."/>
            <person name="Fullerton C."/>
            <person name="Li D."/>
            <person name="Meiyalaghan S."/>
            <person name="Nieuwenhuizen N."/>
            <person name="Read N."/>
            <person name="Prakash R."/>
            <person name="Hunter D."/>
            <person name="Zhang H."/>
            <person name="McKenzie M."/>
            <person name="Knabel M."/>
            <person name="Harris A."/>
            <person name="Allan A.C."/>
            <person name="Gleave A."/>
            <person name="Chen A."/>
            <person name="Janssen B.J."/>
            <person name="Plunkett B."/>
            <person name="Ampomah-Dwamena C."/>
            <person name="Voogd C."/>
            <person name="Leif D."/>
            <person name="Lafferty D."/>
            <person name="Souleyre E.J.F."/>
            <person name="Varkonyi-Gasic E."/>
            <person name="Gambi F."/>
            <person name="Hanley J."/>
            <person name="Yao J.L."/>
            <person name="Cheung J."/>
            <person name="David K.M."/>
            <person name="Warren B."/>
            <person name="Marsh K."/>
            <person name="Snowden K.C."/>
            <person name="Lin-Wang K."/>
            <person name="Brian L."/>
            <person name="Martinez-Sanchez M."/>
            <person name="Wang M."/>
            <person name="Ileperuma N."/>
            <person name="Macnee N."/>
            <person name="Campin R."/>
            <person name="McAtee P."/>
            <person name="Drummond R.S.M."/>
            <person name="Espley R.V."/>
            <person name="Ireland H.S."/>
            <person name="Wu R."/>
            <person name="Atkinson R.G."/>
            <person name="Karunairetnam S."/>
            <person name="Bulley S."/>
            <person name="Chunkath S."/>
            <person name="Hanley Z."/>
            <person name="Storey R."/>
            <person name="Thrimawithana A.H."/>
            <person name="Thomson S."/>
            <person name="David C."/>
            <person name="Testolin R."/>
            <person name="Huang H."/>
            <person name="Hellens R.P."/>
            <person name="Schaffer R.J."/>
        </authorList>
    </citation>
    <scope>NUCLEOTIDE SEQUENCE [LARGE SCALE GENOMIC DNA]</scope>
    <source>
        <strain evidence="8">cv. Red5</strain>
    </source>
</reference>
<evidence type="ECO:0000256" key="2">
    <source>
        <dbReference type="ARBA" id="ARBA00013194"/>
    </source>
</evidence>
<evidence type="ECO:0000256" key="4">
    <source>
        <dbReference type="ARBA" id="ARBA00023235"/>
    </source>
</evidence>
<dbReference type="PANTHER" id="PTHR43811:SF48">
    <property type="entry name" value="PEPTIDYL-PROLYL CIS-TRANS ISOMERASE FKBP43"/>
    <property type="match status" value="1"/>
</dbReference>
<keyword evidence="4 7" id="KW-0413">Isomerase</keyword>
<feature type="compositionally biased region" description="Basic residues" evidence="5">
    <location>
        <begin position="700"/>
        <end position="709"/>
    </location>
</feature>
<dbReference type="EC" id="5.2.1.8" evidence="2"/>
<protein>
    <recommendedName>
        <fullName evidence="2">peptidylprolyl isomerase</fullName>
        <ecNumber evidence="2">5.2.1.8</ecNumber>
    </recommendedName>
</protein>
<feature type="compositionally biased region" description="Basic and acidic residues" evidence="5">
    <location>
        <begin position="681"/>
        <end position="690"/>
    </location>
</feature>
<dbReference type="Gene3D" id="2.60.120.340">
    <property type="entry name" value="Nucleoplasmin core domain"/>
    <property type="match status" value="1"/>
</dbReference>
<keyword evidence="8" id="KW-1185">Reference proteome</keyword>
<evidence type="ECO:0000256" key="1">
    <source>
        <dbReference type="ARBA" id="ARBA00000971"/>
    </source>
</evidence>
<organism evidence="7 8">
    <name type="scientific">Actinidia chinensis var. chinensis</name>
    <name type="common">Chinese soft-hair kiwi</name>
    <dbReference type="NCBI Taxonomy" id="1590841"/>
    <lineage>
        <taxon>Eukaryota</taxon>
        <taxon>Viridiplantae</taxon>
        <taxon>Streptophyta</taxon>
        <taxon>Embryophyta</taxon>
        <taxon>Tracheophyta</taxon>
        <taxon>Spermatophyta</taxon>
        <taxon>Magnoliopsida</taxon>
        <taxon>eudicotyledons</taxon>
        <taxon>Gunneridae</taxon>
        <taxon>Pentapetalae</taxon>
        <taxon>asterids</taxon>
        <taxon>Ericales</taxon>
        <taxon>Actinidiaceae</taxon>
        <taxon>Actinidia</taxon>
    </lineage>
</organism>
<dbReference type="AlphaFoldDB" id="A0A2R6PBR7"/>
<dbReference type="Gramene" id="PSR88449">
    <property type="protein sequence ID" value="PSR88449"/>
    <property type="gene ID" value="CEY00_Acc31516"/>
</dbReference>
<dbReference type="Pfam" id="PF17800">
    <property type="entry name" value="NPL"/>
    <property type="match status" value="1"/>
</dbReference>
<comment type="catalytic activity">
    <reaction evidence="1">
        <text>[protein]-peptidylproline (omega=180) = [protein]-peptidylproline (omega=0)</text>
        <dbReference type="Rhea" id="RHEA:16237"/>
        <dbReference type="Rhea" id="RHEA-COMP:10747"/>
        <dbReference type="Rhea" id="RHEA-COMP:10748"/>
        <dbReference type="ChEBI" id="CHEBI:83833"/>
        <dbReference type="ChEBI" id="CHEBI:83834"/>
        <dbReference type="EC" id="5.2.1.8"/>
    </reaction>
</comment>
<dbReference type="STRING" id="1590841.A0A2R6PBR7"/>
<reference evidence="7 8" key="1">
    <citation type="submission" date="2017-07" db="EMBL/GenBank/DDBJ databases">
        <title>An improved, manually edited Actinidia chinensis var. chinensis (kiwifruit) genome highlights the challenges associated with draft genomes and gene prediction in plants.</title>
        <authorList>
            <person name="Pilkington S."/>
            <person name="Crowhurst R."/>
            <person name="Hilario E."/>
            <person name="Nardozza S."/>
            <person name="Fraser L."/>
            <person name="Peng Y."/>
            <person name="Gunaseelan K."/>
            <person name="Simpson R."/>
            <person name="Tahir J."/>
            <person name="Deroles S."/>
            <person name="Templeton K."/>
            <person name="Luo Z."/>
            <person name="Davy M."/>
            <person name="Cheng C."/>
            <person name="Mcneilage M."/>
            <person name="Scaglione D."/>
            <person name="Liu Y."/>
            <person name="Zhang Q."/>
            <person name="Datson P."/>
            <person name="De Silva N."/>
            <person name="Gardiner S."/>
            <person name="Bassett H."/>
            <person name="Chagne D."/>
            <person name="Mccallum J."/>
            <person name="Dzierzon H."/>
            <person name="Deng C."/>
            <person name="Wang Y.-Y."/>
            <person name="Barron N."/>
            <person name="Manako K."/>
            <person name="Bowen J."/>
            <person name="Foster T."/>
            <person name="Erridge Z."/>
            <person name="Tiffin H."/>
            <person name="Waite C."/>
            <person name="Davies K."/>
            <person name="Grierson E."/>
            <person name="Laing W."/>
            <person name="Kirk R."/>
            <person name="Chen X."/>
            <person name="Wood M."/>
            <person name="Montefiori M."/>
            <person name="Brummell D."/>
            <person name="Schwinn K."/>
            <person name="Catanach A."/>
            <person name="Fullerton C."/>
            <person name="Li D."/>
            <person name="Meiyalaghan S."/>
            <person name="Nieuwenhuizen N."/>
            <person name="Read N."/>
            <person name="Prakash R."/>
            <person name="Hunter D."/>
            <person name="Zhang H."/>
            <person name="Mckenzie M."/>
            <person name="Knabel M."/>
            <person name="Harris A."/>
            <person name="Allan A."/>
            <person name="Chen A."/>
            <person name="Janssen B."/>
            <person name="Plunkett B."/>
            <person name="Dwamena C."/>
            <person name="Voogd C."/>
            <person name="Leif D."/>
            <person name="Lafferty D."/>
            <person name="Souleyre E."/>
            <person name="Varkonyi-Gasic E."/>
            <person name="Gambi F."/>
            <person name="Hanley J."/>
            <person name="Yao J.-L."/>
            <person name="Cheung J."/>
            <person name="David K."/>
            <person name="Warren B."/>
            <person name="Marsh K."/>
            <person name="Snowden K."/>
            <person name="Lin-Wang K."/>
            <person name="Brian L."/>
            <person name="Martinez-Sanchez M."/>
            <person name="Wang M."/>
            <person name="Ileperuma N."/>
            <person name="Macnee N."/>
            <person name="Campin R."/>
            <person name="Mcatee P."/>
            <person name="Drummond R."/>
            <person name="Espley R."/>
            <person name="Ireland H."/>
            <person name="Wu R."/>
            <person name="Atkinson R."/>
            <person name="Karunairetnam S."/>
            <person name="Bulley S."/>
            <person name="Chunkath S."/>
            <person name="Hanley Z."/>
            <person name="Storey R."/>
            <person name="Thrimawithana A."/>
            <person name="Thomson S."/>
            <person name="David C."/>
            <person name="Testolin R."/>
        </authorList>
    </citation>
    <scope>NUCLEOTIDE SEQUENCE [LARGE SCALE GENOMIC DNA]</scope>
    <source>
        <strain evidence="8">cv. Red5</strain>
        <tissue evidence="7">Young leaf</tissue>
    </source>
</reference>
<evidence type="ECO:0000313" key="8">
    <source>
        <dbReference type="Proteomes" id="UP000241394"/>
    </source>
</evidence>
<dbReference type="GO" id="GO:0003755">
    <property type="term" value="F:peptidyl-prolyl cis-trans isomerase activity"/>
    <property type="evidence" value="ECO:0007669"/>
    <property type="project" value="UniProtKB-KW"/>
</dbReference>
<dbReference type="EMBL" id="NKQK01000027">
    <property type="protein sequence ID" value="PSR88449.1"/>
    <property type="molecule type" value="Genomic_DNA"/>
</dbReference>
<gene>
    <name evidence="7" type="ORF">CEY00_Acc31516</name>
</gene>
<evidence type="ECO:0000313" key="7">
    <source>
        <dbReference type="EMBL" id="PSR88449.1"/>
    </source>
</evidence>
<accession>A0A2R6PBR7</accession>
<evidence type="ECO:0000259" key="6">
    <source>
        <dbReference type="Pfam" id="PF17800"/>
    </source>
</evidence>
<evidence type="ECO:0000256" key="5">
    <source>
        <dbReference type="SAM" id="MobiDB-lite"/>
    </source>
</evidence>
<feature type="domain" description="Nucleoplasmin-like" evidence="6">
    <location>
        <begin position="3"/>
        <end position="96"/>
    </location>
</feature>
<dbReference type="InParanoid" id="A0A2R6PBR7"/>
<name>A0A2R6PBR7_ACTCC</name>
<keyword evidence="3" id="KW-0697">Rotamase</keyword>
<feature type="region of interest" description="Disordered" evidence="5">
    <location>
        <begin position="616"/>
        <end position="638"/>
    </location>
</feature>
<proteinExistence type="predicted"/>
<comment type="caution">
    <text evidence="7">The sequence shown here is derived from an EMBL/GenBank/DDBJ whole genome shotgun (WGS) entry which is preliminary data.</text>
</comment>
<dbReference type="Proteomes" id="UP000241394">
    <property type="component" value="Chromosome LG27"/>
</dbReference>
<feature type="region of interest" description="Disordered" evidence="5">
    <location>
        <begin position="680"/>
        <end position="724"/>
    </location>
</feature>
<evidence type="ECO:0000256" key="3">
    <source>
        <dbReference type="ARBA" id="ARBA00023110"/>
    </source>
</evidence>